<dbReference type="Gene3D" id="3.40.50.1100">
    <property type="match status" value="2"/>
</dbReference>
<dbReference type="GO" id="GO:0006567">
    <property type="term" value="P:L-threonine catabolic process"/>
    <property type="evidence" value="ECO:0007669"/>
    <property type="project" value="TreeGrafter"/>
</dbReference>
<evidence type="ECO:0000256" key="2">
    <source>
        <dbReference type="ARBA" id="ARBA00010869"/>
    </source>
</evidence>
<reference evidence="6" key="1">
    <citation type="submission" date="2018-04" db="EMBL/GenBank/DDBJ databases">
        <title>Draft genome sequence of the Candidatus Spirobacillus cienkowskii, a pathogen of freshwater Daphnia species, reconstructed from hemolymph metagenomic reads.</title>
        <authorList>
            <person name="Bresciani L."/>
            <person name="Lemos L.N."/>
            <person name="Wale N."/>
            <person name="Lin J.Y."/>
            <person name="Fernandes G.R."/>
            <person name="Duffy M.A."/>
            <person name="Rodrigues J.M."/>
        </authorList>
    </citation>
    <scope>NUCLEOTIDE SEQUENCE [LARGE SCALE GENOMIC DNA]</scope>
    <source>
        <strain evidence="6">Binning01</strain>
    </source>
</reference>
<protein>
    <submittedName>
        <fullName evidence="6">Pyridoxal-phosphate dependent enzyme</fullName>
    </submittedName>
</protein>
<dbReference type="AlphaFoldDB" id="A0A369KTR5"/>
<dbReference type="SUPFAM" id="SSF53686">
    <property type="entry name" value="Tryptophan synthase beta subunit-like PLP-dependent enzymes"/>
    <property type="match status" value="1"/>
</dbReference>
<dbReference type="FunFam" id="3.40.50.1100:FF:000005">
    <property type="entry name" value="Threonine dehydratase catabolic"/>
    <property type="match status" value="1"/>
</dbReference>
<proteinExistence type="inferred from homology"/>
<dbReference type="GO" id="GO:0009097">
    <property type="term" value="P:isoleucine biosynthetic process"/>
    <property type="evidence" value="ECO:0007669"/>
    <property type="project" value="TreeGrafter"/>
</dbReference>
<evidence type="ECO:0000313" key="6">
    <source>
        <dbReference type="EMBL" id="RDB36770.1"/>
    </source>
</evidence>
<comment type="cofactor">
    <cofactor evidence="1">
        <name>pyridoxal 5'-phosphate</name>
        <dbReference type="ChEBI" id="CHEBI:597326"/>
    </cofactor>
</comment>
<keyword evidence="7" id="KW-1185">Reference proteome</keyword>
<evidence type="ECO:0000256" key="4">
    <source>
        <dbReference type="ARBA" id="ARBA00023239"/>
    </source>
</evidence>
<evidence type="ECO:0000259" key="5">
    <source>
        <dbReference type="PROSITE" id="PS51671"/>
    </source>
</evidence>
<dbReference type="EMBL" id="QOVW01000028">
    <property type="protein sequence ID" value="RDB36770.1"/>
    <property type="molecule type" value="Genomic_DNA"/>
</dbReference>
<evidence type="ECO:0000256" key="3">
    <source>
        <dbReference type="ARBA" id="ARBA00022898"/>
    </source>
</evidence>
<comment type="caution">
    <text evidence="6">The sequence shown here is derived from an EMBL/GenBank/DDBJ whole genome shotgun (WGS) entry which is preliminary data.</text>
</comment>
<dbReference type="PANTHER" id="PTHR48078:SF6">
    <property type="entry name" value="L-THREONINE DEHYDRATASE CATABOLIC TDCB"/>
    <property type="match status" value="1"/>
</dbReference>
<evidence type="ECO:0000313" key="7">
    <source>
        <dbReference type="Proteomes" id="UP000253934"/>
    </source>
</evidence>
<dbReference type="GO" id="GO:0006565">
    <property type="term" value="P:L-serine catabolic process"/>
    <property type="evidence" value="ECO:0007669"/>
    <property type="project" value="TreeGrafter"/>
</dbReference>
<sequence>MERYGVMTPELLKLLKSCENKNLDNLKVNFEEIQKVYRAVILKFMQPSPLRHSPWLSNLTGGNIWLKLESLNPNGSFKVRGALNAINNVVQRYFADGIKEVKEIKVCAASAGNHAQGVAFAAKNLNCQAHIFLPKTAPLVKRDATEKLGAKLYLVGDNLEEASEAAITFANKEKAHFIHAYNNYDVIIGQATCVYESLLQLSEFTGKDFGNVDLFVCSVGGGGLVAGAGIVLKAKTSGSVIGVEQEFFDSALKSIKNKEQTAIAKPLHGTIADGIAVSLIGNLNYNYMTRYVENLSLVSDDSIVKAILGLCEQERIVVEGAGAAPVADILKRPEYYAGKTVIVCVSGGNIDPQLISRVIARGLNITGRMLRVTVCVSDRPGGLQKLLECVAALEGNVLDLVHDRTYSEVSVGDVDVELSLETRNSEHQYSLFEKLEEAGFRPRMRH</sequence>
<dbReference type="InterPro" id="IPR050147">
    <property type="entry name" value="Ser/Thr_Dehydratase"/>
</dbReference>
<keyword evidence="4" id="KW-0456">Lyase</keyword>
<dbReference type="InterPro" id="IPR001926">
    <property type="entry name" value="TrpB-like_PALP"/>
</dbReference>
<feature type="domain" description="ACT" evidence="5">
    <location>
        <begin position="371"/>
        <end position="446"/>
    </location>
</feature>
<gene>
    <name evidence="6" type="ORF">DCC88_03400</name>
</gene>
<dbReference type="InterPro" id="IPR036052">
    <property type="entry name" value="TrpB-like_PALP_sf"/>
</dbReference>
<dbReference type="Pfam" id="PF00291">
    <property type="entry name" value="PALP"/>
    <property type="match status" value="1"/>
</dbReference>
<accession>A0A369KTR5</accession>
<dbReference type="CDD" id="cd04886">
    <property type="entry name" value="ACT_ThrD-II-like"/>
    <property type="match status" value="1"/>
</dbReference>
<dbReference type="Proteomes" id="UP000253934">
    <property type="component" value="Unassembled WGS sequence"/>
</dbReference>
<dbReference type="InterPro" id="IPR044561">
    <property type="entry name" value="ACT_ThrD-II-like"/>
</dbReference>
<dbReference type="GO" id="GO:0003941">
    <property type="term" value="F:L-serine ammonia-lyase activity"/>
    <property type="evidence" value="ECO:0007669"/>
    <property type="project" value="TreeGrafter"/>
</dbReference>
<dbReference type="InterPro" id="IPR002912">
    <property type="entry name" value="ACT_dom"/>
</dbReference>
<comment type="similarity">
    <text evidence="2">Belongs to the serine/threonine dehydratase family.</text>
</comment>
<organism evidence="6 7">
    <name type="scientific">Spirobacillus cienkowskii</name>
    <dbReference type="NCBI Taxonomy" id="495820"/>
    <lineage>
        <taxon>Bacteria</taxon>
        <taxon>Pseudomonadati</taxon>
        <taxon>Bdellovibrionota</taxon>
        <taxon>Oligoflexia</taxon>
        <taxon>Silvanigrellales</taxon>
        <taxon>Spirobacillus</taxon>
    </lineage>
</organism>
<dbReference type="PROSITE" id="PS51671">
    <property type="entry name" value="ACT"/>
    <property type="match status" value="1"/>
</dbReference>
<dbReference type="GO" id="GO:0004794">
    <property type="term" value="F:threonine deaminase activity"/>
    <property type="evidence" value="ECO:0007669"/>
    <property type="project" value="TreeGrafter"/>
</dbReference>
<evidence type="ECO:0000256" key="1">
    <source>
        <dbReference type="ARBA" id="ARBA00001933"/>
    </source>
</evidence>
<keyword evidence="3" id="KW-0663">Pyridoxal phosphate</keyword>
<name>A0A369KTR5_9BACT</name>
<dbReference type="PANTHER" id="PTHR48078">
    <property type="entry name" value="THREONINE DEHYDRATASE, MITOCHONDRIAL-RELATED"/>
    <property type="match status" value="1"/>
</dbReference>